<evidence type="ECO:0000256" key="1">
    <source>
        <dbReference type="ARBA" id="ARBA00022801"/>
    </source>
</evidence>
<dbReference type="InterPro" id="IPR051325">
    <property type="entry name" value="Nudix_hydrolase_domain"/>
</dbReference>
<dbReference type="PANTHER" id="PTHR21340:SF0">
    <property type="entry name" value="BIS(5'-NUCLEOSYL)-TETRAPHOSPHATASE [ASYMMETRICAL]"/>
    <property type="match status" value="1"/>
</dbReference>
<proteinExistence type="predicted"/>
<reference evidence="3" key="1">
    <citation type="submission" date="2018-10" db="EMBL/GenBank/DDBJ databases">
        <title>Iterative Subtractive Binning of Freshwater Chronoseries Metagenomes Recovers Nearly Complete Genomes from over Four Hundred Novel Species.</title>
        <authorList>
            <person name="Rodriguez-R L.M."/>
            <person name="Tsementzi D."/>
            <person name="Luo C."/>
            <person name="Konstantinidis K.T."/>
        </authorList>
    </citation>
    <scope>NUCLEOTIDE SEQUENCE</scope>
    <source>
        <strain evidence="3">WB5_2A_028</strain>
    </source>
</reference>
<comment type="caution">
    <text evidence="3">The sequence shown here is derived from an EMBL/GenBank/DDBJ whole genome shotgun (WGS) entry which is preliminary data.</text>
</comment>
<dbReference type="Pfam" id="PF00300">
    <property type="entry name" value="His_Phos_1"/>
    <property type="match status" value="1"/>
</dbReference>
<evidence type="ECO:0000313" key="4">
    <source>
        <dbReference type="Proteomes" id="UP000740727"/>
    </source>
</evidence>
<sequence>MIQSAGVILWRERAPLSLEVALIHRPKYGDWTFPKGGVEPGENLQQAAFRECQEETGVRSVLGPYVGEVNYLEGGETKLVKYWMAREKSLNEAFQQNDEVDQIEWMSVKQARHFVTYESDREILSRFVKLERHVNSLIFLRHAKAVKRDEWLGEDSDRPLAHKGQLQANKLQSFFKPFGVDEVHTSDAQRCLATAEPISAGLRVECISTSKLSEDVFEKDDNVAIEYIHQLLKFKKNTIVCSHNPIFGEMLLAFENSRDFSKHLPRLSPADSWLIHFLGTQIIAIEALPAPIVEKS</sequence>
<dbReference type="GO" id="GO:0006167">
    <property type="term" value="P:AMP biosynthetic process"/>
    <property type="evidence" value="ECO:0007669"/>
    <property type="project" value="TreeGrafter"/>
</dbReference>
<protein>
    <submittedName>
        <fullName evidence="3">NUDIX hydrolase</fullName>
    </submittedName>
</protein>
<dbReference type="PANTHER" id="PTHR21340">
    <property type="entry name" value="DIADENOSINE 5,5-P1,P4-TETRAPHOSPHATE PYROPHOSPHOHYDROLASE MUTT"/>
    <property type="match status" value="1"/>
</dbReference>
<dbReference type="GO" id="GO:0006754">
    <property type="term" value="P:ATP biosynthetic process"/>
    <property type="evidence" value="ECO:0007669"/>
    <property type="project" value="TreeGrafter"/>
</dbReference>
<dbReference type="AlphaFoldDB" id="A0A965GCG4"/>
<dbReference type="SMART" id="SM00855">
    <property type="entry name" value="PGAM"/>
    <property type="match status" value="1"/>
</dbReference>
<dbReference type="InterPro" id="IPR015797">
    <property type="entry name" value="NUDIX_hydrolase-like_dom_sf"/>
</dbReference>
<dbReference type="SUPFAM" id="SSF55811">
    <property type="entry name" value="Nudix"/>
    <property type="match status" value="1"/>
</dbReference>
<dbReference type="GO" id="GO:0004081">
    <property type="term" value="F:bis(5'-nucleosyl)-tetraphosphatase (asymmetrical) activity"/>
    <property type="evidence" value="ECO:0007669"/>
    <property type="project" value="TreeGrafter"/>
</dbReference>
<dbReference type="CDD" id="cd03673">
    <property type="entry name" value="NUDIX_Ap6A_hydrolase"/>
    <property type="match status" value="1"/>
</dbReference>
<dbReference type="Gene3D" id="3.90.79.10">
    <property type="entry name" value="Nucleoside Triphosphate Pyrophosphohydrolase"/>
    <property type="match status" value="1"/>
</dbReference>
<dbReference type="SUPFAM" id="SSF53254">
    <property type="entry name" value="Phosphoglycerate mutase-like"/>
    <property type="match status" value="1"/>
</dbReference>
<accession>A0A965GCG4</accession>
<dbReference type="PRINTS" id="PR00502">
    <property type="entry name" value="NUDIXFAMILY"/>
</dbReference>
<dbReference type="PROSITE" id="PS51462">
    <property type="entry name" value="NUDIX"/>
    <property type="match status" value="1"/>
</dbReference>
<dbReference type="CDD" id="cd07067">
    <property type="entry name" value="HP_PGM_like"/>
    <property type="match status" value="1"/>
</dbReference>
<organism evidence="3 4">
    <name type="scientific">Candidatus Fonsibacter lacus</name>
    <dbReference type="NCBI Taxonomy" id="2576439"/>
    <lineage>
        <taxon>Bacteria</taxon>
        <taxon>Pseudomonadati</taxon>
        <taxon>Pseudomonadota</taxon>
        <taxon>Alphaproteobacteria</taxon>
        <taxon>Candidatus Pelagibacterales</taxon>
        <taxon>Candidatus Pelagibacterales incertae sedis</taxon>
        <taxon>Candidatus Fonsibacter</taxon>
    </lineage>
</organism>
<evidence type="ECO:0000313" key="3">
    <source>
        <dbReference type="EMBL" id="NBR93767.1"/>
    </source>
</evidence>
<feature type="domain" description="Nudix hydrolase" evidence="2">
    <location>
        <begin position="1"/>
        <end position="129"/>
    </location>
</feature>
<name>A0A965GCG4_9PROT</name>
<dbReference type="Proteomes" id="UP000740727">
    <property type="component" value="Unassembled WGS sequence"/>
</dbReference>
<dbReference type="InterPro" id="IPR020476">
    <property type="entry name" value="Nudix_hydrolase"/>
</dbReference>
<keyword evidence="1 3" id="KW-0378">Hydrolase</keyword>
<dbReference type="InterPro" id="IPR029033">
    <property type="entry name" value="His_PPase_superfam"/>
</dbReference>
<dbReference type="Gene3D" id="3.40.50.1240">
    <property type="entry name" value="Phosphoglycerate mutase-like"/>
    <property type="match status" value="1"/>
</dbReference>
<dbReference type="InterPro" id="IPR013078">
    <property type="entry name" value="His_Pase_superF_clade-1"/>
</dbReference>
<gene>
    <name evidence="3" type="ORF">EBT44_02840</name>
</gene>
<evidence type="ECO:0000259" key="2">
    <source>
        <dbReference type="PROSITE" id="PS51462"/>
    </source>
</evidence>
<dbReference type="EMBL" id="RFXN01000023">
    <property type="protein sequence ID" value="NBR93767.1"/>
    <property type="molecule type" value="Genomic_DNA"/>
</dbReference>
<dbReference type="Pfam" id="PF00293">
    <property type="entry name" value="NUDIX"/>
    <property type="match status" value="1"/>
</dbReference>
<dbReference type="InterPro" id="IPR000086">
    <property type="entry name" value="NUDIX_hydrolase_dom"/>
</dbReference>